<dbReference type="AlphaFoldDB" id="A0AAV5KHP2"/>
<organism evidence="2 3">
    <name type="scientific">Rubroshorea leprosula</name>
    <dbReference type="NCBI Taxonomy" id="152421"/>
    <lineage>
        <taxon>Eukaryota</taxon>
        <taxon>Viridiplantae</taxon>
        <taxon>Streptophyta</taxon>
        <taxon>Embryophyta</taxon>
        <taxon>Tracheophyta</taxon>
        <taxon>Spermatophyta</taxon>
        <taxon>Magnoliopsida</taxon>
        <taxon>eudicotyledons</taxon>
        <taxon>Gunneridae</taxon>
        <taxon>Pentapetalae</taxon>
        <taxon>rosids</taxon>
        <taxon>malvids</taxon>
        <taxon>Malvales</taxon>
        <taxon>Dipterocarpaceae</taxon>
        <taxon>Rubroshorea</taxon>
    </lineage>
</organism>
<dbReference type="PANTHER" id="PTHR11732">
    <property type="entry name" value="ALDO/KETO REDUCTASE"/>
    <property type="match status" value="1"/>
</dbReference>
<sequence length="164" mass="18292">MLFIRHVICLAADYRNEAEVGAALTDAFRTGLVKREDLFITTKLWNSDHGHVLEACKDSLKKLQLDYLDLYLVHFPVATKHTGVGTTDSALDEDGVLEIDTSISLETTWHAMEDLVSKGLVRSIGIRCAGSPNDHALIFHSFNMIALFWCLFNLGINGGMHLYL</sequence>
<dbReference type="Gene3D" id="3.20.20.100">
    <property type="entry name" value="NADP-dependent oxidoreductase domain"/>
    <property type="match status" value="1"/>
</dbReference>
<dbReference type="GO" id="GO:0016491">
    <property type="term" value="F:oxidoreductase activity"/>
    <property type="evidence" value="ECO:0007669"/>
    <property type="project" value="InterPro"/>
</dbReference>
<accession>A0AAV5KHP2</accession>
<dbReference type="Pfam" id="PF00248">
    <property type="entry name" value="Aldo_ket_red"/>
    <property type="match status" value="1"/>
</dbReference>
<comment type="caution">
    <text evidence="2">The sequence shown here is derived from an EMBL/GenBank/DDBJ whole genome shotgun (WGS) entry which is preliminary data.</text>
</comment>
<dbReference type="InterPro" id="IPR020471">
    <property type="entry name" value="AKR"/>
</dbReference>
<reference evidence="2 3" key="1">
    <citation type="journal article" date="2021" name="Commun. Biol.">
        <title>The genome of Shorea leprosula (Dipterocarpaceae) highlights the ecological relevance of drought in aseasonal tropical rainforests.</title>
        <authorList>
            <person name="Ng K.K.S."/>
            <person name="Kobayashi M.J."/>
            <person name="Fawcett J.A."/>
            <person name="Hatakeyama M."/>
            <person name="Paape T."/>
            <person name="Ng C.H."/>
            <person name="Ang C.C."/>
            <person name="Tnah L.H."/>
            <person name="Lee C.T."/>
            <person name="Nishiyama T."/>
            <person name="Sese J."/>
            <person name="O'Brien M.J."/>
            <person name="Copetti D."/>
            <person name="Mohd Noor M.I."/>
            <person name="Ong R.C."/>
            <person name="Putra M."/>
            <person name="Sireger I.Z."/>
            <person name="Indrioko S."/>
            <person name="Kosugi Y."/>
            <person name="Izuno A."/>
            <person name="Isagi Y."/>
            <person name="Lee S.L."/>
            <person name="Shimizu K.K."/>
        </authorList>
    </citation>
    <scope>NUCLEOTIDE SEQUENCE [LARGE SCALE GENOMIC DNA]</scope>
    <source>
        <strain evidence="2">214</strain>
    </source>
</reference>
<proteinExistence type="predicted"/>
<dbReference type="SUPFAM" id="SSF51430">
    <property type="entry name" value="NAD(P)-linked oxidoreductase"/>
    <property type="match status" value="1"/>
</dbReference>
<evidence type="ECO:0000259" key="1">
    <source>
        <dbReference type="Pfam" id="PF00248"/>
    </source>
</evidence>
<dbReference type="InterPro" id="IPR036812">
    <property type="entry name" value="NAD(P)_OxRdtase_dom_sf"/>
</dbReference>
<keyword evidence="3" id="KW-1185">Reference proteome</keyword>
<dbReference type="PRINTS" id="PR00069">
    <property type="entry name" value="ALDKETRDTASE"/>
</dbReference>
<dbReference type="Proteomes" id="UP001054252">
    <property type="component" value="Unassembled WGS sequence"/>
</dbReference>
<feature type="domain" description="NADP-dependent oxidoreductase" evidence="1">
    <location>
        <begin position="12"/>
        <end position="127"/>
    </location>
</feature>
<gene>
    <name evidence="2" type="ORF">SLEP1_g33744</name>
</gene>
<protein>
    <recommendedName>
        <fullName evidence="1">NADP-dependent oxidoreductase domain-containing protein</fullName>
    </recommendedName>
</protein>
<evidence type="ECO:0000313" key="3">
    <source>
        <dbReference type="Proteomes" id="UP001054252"/>
    </source>
</evidence>
<dbReference type="EMBL" id="BPVZ01000064">
    <property type="protein sequence ID" value="GKV24088.1"/>
    <property type="molecule type" value="Genomic_DNA"/>
</dbReference>
<evidence type="ECO:0000313" key="2">
    <source>
        <dbReference type="EMBL" id="GKV24088.1"/>
    </source>
</evidence>
<dbReference type="InterPro" id="IPR023210">
    <property type="entry name" value="NADP_OxRdtase_dom"/>
</dbReference>
<name>A0AAV5KHP2_9ROSI</name>